<dbReference type="Gene3D" id="2.40.400.10">
    <property type="entry name" value="Acetoacetate decarboxylase-like"/>
    <property type="match status" value="1"/>
</dbReference>
<evidence type="ECO:0000313" key="1">
    <source>
        <dbReference type="EMBL" id="WQF90295.1"/>
    </source>
</evidence>
<sequence>MPCYGAKAAQCEVYQHKLPDLLEEEPGSRAGVVIGETNVLTYYHVPAISKPGKINAEYTGLVSHSDEGRAQTGRKLDYLARSSDIYVNCGAMDWERLPTLHHIAARLA</sequence>
<dbReference type="EMBL" id="CP137315">
    <property type="protein sequence ID" value="WQF90295.1"/>
    <property type="molecule type" value="Genomic_DNA"/>
</dbReference>
<dbReference type="InterPro" id="IPR023375">
    <property type="entry name" value="ADC_dom_sf"/>
</dbReference>
<proteinExistence type="predicted"/>
<reference evidence="2" key="1">
    <citation type="journal article" date="2023" name="bioRxiv">
        <title>Complete genome of the Medicago anthracnose fungus, Colletotrichum destructivum, reveals a mini-chromosome-like region within a core chromosome.</title>
        <authorList>
            <person name="Lapalu N."/>
            <person name="Simon A."/>
            <person name="Lu A."/>
            <person name="Plaumann P.-L."/>
            <person name="Amselem J."/>
            <person name="Pigne S."/>
            <person name="Auger A."/>
            <person name="Koch C."/>
            <person name="Dallery J.-F."/>
            <person name="O'Connell R.J."/>
        </authorList>
    </citation>
    <scope>NUCLEOTIDE SEQUENCE [LARGE SCALE GENOMIC DNA]</scope>
    <source>
        <strain evidence="2">CBS 520.97</strain>
    </source>
</reference>
<dbReference type="RefSeq" id="XP_062787516.1">
    <property type="nucleotide sequence ID" value="XM_062931465.1"/>
</dbReference>
<dbReference type="KEGG" id="cdet:87951809"/>
<accession>A0AAX4J477</accession>
<dbReference type="GeneID" id="87951809"/>
<dbReference type="AlphaFoldDB" id="A0AAX4J477"/>
<gene>
    <name evidence="1" type="ORF">CDEST_15309</name>
</gene>
<dbReference type="Proteomes" id="UP001322277">
    <property type="component" value="Chromosome 11"/>
</dbReference>
<protein>
    <submittedName>
        <fullName evidence="1">Acetoacetate decarboxylase domain superfamily</fullName>
    </submittedName>
</protein>
<organism evidence="1 2">
    <name type="scientific">Colletotrichum destructivum</name>
    <dbReference type="NCBI Taxonomy" id="34406"/>
    <lineage>
        <taxon>Eukaryota</taxon>
        <taxon>Fungi</taxon>
        <taxon>Dikarya</taxon>
        <taxon>Ascomycota</taxon>
        <taxon>Pezizomycotina</taxon>
        <taxon>Sordariomycetes</taxon>
        <taxon>Hypocreomycetidae</taxon>
        <taxon>Glomerellales</taxon>
        <taxon>Glomerellaceae</taxon>
        <taxon>Colletotrichum</taxon>
        <taxon>Colletotrichum destructivum species complex</taxon>
    </lineage>
</organism>
<keyword evidence="2" id="KW-1185">Reference proteome</keyword>
<evidence type="ECO:0000313" key="2">
    <source>
        <dbReference type="Proteomes" id="UP001322277"/>
    </source>
</evidence>
<name>A0AAX4J477_9PEZI</name>